<dbReference type="PANTHER" id="PTHR31902:SF14">
    <property type="entry name" value="ACTIN PATCHES DISTAL PROTEIN 1"/>
    <property type="match status" value="1"/>
</dbReference>
<dbReference type="InterPro" id="IPR009737">
    <property type="entry name" value="Aim32/Apd1-like"/>
</dbReference>
<dbReference type="InterPro" id="IPR036249">
    <property type="entry name" value="Thioredoxin-like_sf"/>
</dbReference>
<sequence length="358" mass="39551">MSNLRKIKAYVLGQTDTHVSVAELEDAHVPVSTEDCRGCANPCDQGHEEYPARFNVDLETQMFGSVKEYRRQIVISTGKSDWPRKVTDESNSLASFVQPLLSSAAKPVLSPSDAKKIPGIHNPLHSNAITILNGSHKSISDHPAHATVLVLPDYKVVSDVEHSLQGAQELWRTAVDPVVPRRGNVLKGGKLRSWVLPYSCVIMICSHKRRDNRCGISAPKLEHAFTSELEREGWEVHTQVEEPSGPALEEFDGTDEEKDEEIQRVLHTLDPRTADHRRALIVKNSHFGGHKFAGNVVIYTPQGAGIWYGRVTPHVVEAVVRETITKGRVLPPLLRGGVCLSQPGHDSLHSMKPALLDV</sequence>
<protein>
    <submittedName>
        <fullName evidence="1">Sucrase/ferredoxin-like-domain-containing protein</fullName>
    </submittedName>
</protein>
<proteinExistence type="predicted"/>
<evidence type="ECO:0000313" key="2">
    <source>
        <dbReference type="Proteomes" id="UP000813824"/>
    </source>
</evidence>
<dbReference type="AlphaFoldDB" id="A0A8K0UVT8"/>
<name>A0A8K0UVT8_9AGAR</name>
<organism evidence="1 2">
    <name type="scientific">Cristinia sonorae</name>
    <dbReference type="NCBI Taxonomy" id="1940300"/>
    <lineage>
        <taxon>Eukaryota</taxon>
        <taxon>Fungi</taxon>
        <taxon>Dikarya</taxon>
        <taxon>Basidiomycota</taxon>
        <taxon>Agaricomycotina</taxon>
        <taxon>Agaricomycetes</taxon>
        <taxon>Agaricomycetidae</taxon>
        <taxon>Agaricales</taxon>
        <taxon>Pleurotineae</taxon>
        <taxon>Stephanosporaceae</taxon>
        <taxon>Cristinia</taxon>
    </lineage>
</organism>
<dbReference type="SUPFAM" id="SSF52833">
    <property type="entry name" value="Thioredoxin-like"/>
    <property type="match status" value="1"/>
</dbReference>
<dbReference type="CDD" id="cd03062">
    <property type="entry name" value="TRX_Fd_Sucrase"/>
    <property type="match status" value="1"/>
</dbReference>
<comment type="caution">
    <text evidence="1">The sequence shown here is derived from an EMBL/GenBank/DDBJ whole genome shotgun (WGS) entry which is preliminary data.</text>
</comment>
<reference evidence="1" key="1">
    <citation type="journal article" date="2021" name="New Phytol.">
        <title>Evolutionary innovations through gain and loss of genes in the ectomycorrhizal Boletales.</title>
        <authorList>
            <person name="Wu G."/>
            <person name="Miyauchi S."/>
            <person name="Morin E."/>
            <person name="Kuo A."/>
            <person name="Drula E."/>
            <person name="Varga T."/>
            <person name="Kohler A."/>
            <person name="Feng B."/>
            <person name="Cao Y."/>
            <person name="Lipzen A."/>
            <person name="Daum C."/>
            <person name="Hundley H."/>
            <person name="Pangilinan J."/>
            <person name="Johnson J."/>
            <person name="Barry K."/>
            <person name="LaButti K."/>
            <person name="Ng V."/>
            <person name="Ahrendt S."/>
            <person name="Min B."/>
            <person name="Choi I.G."/>
            <person name="Park H."/>
            <person name="Plett J.M."/>
            <person name="Magnuson J."/>
            <person name="Spatafora J.W."/>
            <person name="Nagy L.G."/>
            <person name="Henrissat B."/>
            <person name="Grigoriev I.V."/>
            <person name="Yang Z.L."/>
            <person name="Xu J."/>
            <person name="Martin F.M."/>
        </authorList>
    </citation>
    <scope>NUCLEOTIDE SEQUENCE</scope>
    <source>
        <strain evidence="1">KKN 215</strain>
    </source>
</reference>
<keyword evidence="2" id="KW-1185">Reference proteome</keyword>
<dbReference type="Pfam" id="PF06999">
    <property type="entry name" value="Suc_Fer-like"/>
    <property type="match status" value="1"/>
</dbReference>
<dbReference type="OrthoDB" id="10253744at2759"/>
<dbReference type="Proteomes" id="UP000813824">
    <property type="component" value="Unassembled WGS sequence"/>
</dbReference>
<dbReference type="Gene3D" id="3.40.30.10">
    <property type="entry name" value="Glutaredoxin"/>
    <property type="match status" value="1"/>
</dbReference>
<dbReference type="PANTHER" id="PTHR31902">
    <property type="entry name" value="ACTIN PATCHES DISTAL PROTEIN 1"/>
    <property type="match status" value="1"/>
</dbReference>
<gene>
    <name evidence="1" type="ORF">BXZ70DRAFT_917463</name>
</gene>
<dbReference type="EMBL" id="JAEVFJ010000003">
    <property type="protein sequence ID" value="KAH8105945.1"/>
    <property type="molecule type" value="Genomic_DNA"/>
</dbReference>
<evidence type="ECO:0000313" key="1">
    <source>
        <dbReference type="EMBL" id="KAH8105945.1"/>
    </source>
</evidence>
<accession>A0A8K0UVT8</accession>